<feature type="transmembrane region" description="Helical" evidence="6">
    <location>
        <begin position="138"/>
        <end position="160"/>
    </location>
</feature>
<dbReference type="RefSeq" id="WP_051483663.1">
    <property type="nucleotide sequence ID" value="NZ_HG917868.1"/>
</dbReference>
<organism evidence="7 8">
    <name type="scientific">Clostridium bornimense</name>
    <dbReference type="NCBI Taxonomy" id="1216932"/>
    <lineage>
        <taxon>Bacteria</taxon>
        <taxon>Bacillati</taxon>
        <taxon>Bacillota</taxon>
        <taxon>Clostridia</taxon>
        <taxon>Eubacteriales</taxon>
        <taxon>Clostridiaceae</taxon>
        <taxon>Clostridium</taxon>
    </lineage>
</organism>
<evidence type="ECO:0000313" key="7">
    <source>
        <dbReference type="EMBL" id="CDM67891.1"/>
    </source>
</evidence>
<feature type="transmembrane region" description="Helical" evidence="6">
    <location>
        <begin position="83"/>
        <end position="105"/>
    </location>
</feature>
<protein>
    <submittedName>
        <fullName evidence="7">TspO/MBR family protein</fullName>
    </submittedName>
</protein>
<dbReference type="Proteomes" id="UP000019426">
    <property type="component" value="Chromosome M2/40_rep1"/>
</dbReference>
<evidence type="ECO:0000256" key="6">
    <source>
        <dbReference type="SAM" id="Phobius"/>
    </source>
</evidence>
<dbReference type="Gene3D" id="1.20.1260.100">
    <property type="entry name" value="TspO/MBR protein"/>
    <property type="match status" value="1"/>
</dbReference>
<dbReference type="AlphaFoldDB" id="W6RTH5"/>
<gene>
    <name evidence="7" type="ORF">CM240_0726</name>
</gene>
<dbReference type="PANTHER" id="PTHR10057">
    <property type="entry name" value="PERIPHERAL-TYPE BENZODIAZEPINE RECEPTOR"/>
    <property type="match status" value="1"/>
</dbReference>
<evidence type="ECO:0000256" key="3">
    <source>
        <dbReference type="ARBA" id="ARBA00022692"/>
    </source>
</evidence>
<dbReference type="PATRIC" id="fig|1216932.3.peg.712"/>
<dbReference type="KEGG" id="clt:CM240_0726"/>
<dbReference type="GO" id="GO:0016020">
    <property type="term" value="C:membrane"/>
    <property type="evidence" value="ECO:0007669"/>
    <property type="project" value="UniProtKB-SubCell"/>
</dbReference>
<feature type="transmembrane region" description="Helical" evidence="6">
    <location>
        <begin position="112"/>
        <end position="132"/>
    </location>
</feature>
<proteinExistence type="inferred from homology"/>
<dbReference type="Pfam" id="PF03073">
    <property type="entry name" value="TspO_MBR"/>
    <property type="match status" value="1"/>
</dbReference>
<dbReference type="InterPro" id="IPR038330">
    <property type="entry name" value="TspO/MBR-related_sf"/>
</dbReference>
<evidence type="ECO:0000256" key="2">
    <source>
        <dbReference type="ARBA" id="ARBA00007524"/>
    </source>
</evidence>
<dbReference type="STRING" id="1216932.CM240_0726"/>
<dbReference type="HOGENOM" id="CLU_091805_2_0_9"/>
<comment type="subcellular location">
    <subcellularLocation>
        <location evidence="1">Membrane</location>
        <topology evidence="1">Multi-pass membrane protein</topology>
    </subcellularLocation>
</comment>
<keyword evidence="4 6" id="KW-1133">Transmembrane helix</keyword>
<evidence type="ECO:0000256" key="4">
    <source>
        <dbReference type="ARBA" id="ARBA00022989"/>
    </source>
</evidence>
<dbReference type="EMBL" id="HG917868">
    <property type="protein sequence ID" value="CDM67891.1"/>
    <property type="molecule type" value="Genomic_DNA"/>
</dbReference>
<feature type="transmembrane region" description="Helical" evidence="6">
    <location>
        <begin position="53"/>
        <end position="71"/>
    </location>
</feature>
<dbReference type="eggNOG" id="COG3476">
    <property type="taxonomic scope" value="Bacteria"/>
</dbReference>
<dbReference type="GO" id="GO:0033013">
    <property type="term" value="P:tetrapyrrole metabolic process"/>
    <property type="evidence" value="ECO:0007669"/>
    <property type="project" value="UniProtKB-ARBA"/>
</dbReference>
<evidence type="ECO:0000256" key="5">
    <source>
        <dbReference type="ARBA" id="ARBA00023136"/>
    </source>
</evidence>
<accession>W6RTH5</accession>
<dbReference type="PANTHER" id="PTHR10057:SF0">
    <property type="entry name" value="TRANSLOCATOR PROTEIN"/>
    <property type="match status" value="1"/>
</dbReference>
<keyword evidence="3 6" id="KW-0812">Transmembrane</keyword>
<dbReference type="InterPro" id="IPR004307">
    <property type="entry name" value="TspO_MBR"/>
</dbReference>
<reference evidence="7 8" key="1">
    <citation type="submission" date="2013-11" db="EMBL/GenBank/DDBJ databases">
        <title>Complete genome sequence of Clostridum sp. M2/40.</title>
        <authorList>
            <person name="Wibberg D."/>
            <person name="Puehler A."/>
            <person name="Schlueter A."/>
        </authorList>
    </citation>
    <scope>NUCLEOTIDE SEQUENCE [LARGE SCALE GENOMIC DNA]</scope>
    <source>
        <strain evidence="8">M2/40</strain>
    </source>
</reference>
<feature type="transmembrane region" description="Helical" evidence="6">
    <location>
        <begin position="12"/>
        <end position="32"/>
    </location>
</feature>
<dbReference type="CDD" id="cd15904">
    <property type="entry name" value="TSPO_MBR"/>
    <property type="match status" value="1"/>
</dbReference>
<evidence type="ECO:0000256" key="1">
    <source>
        <dbReference type="ARBA" id="ARBA00004141"/>
    </source>
</evidence>
<comment type="similarity">
    <text evidence="2">Belongs to the TspO/BZRP family.</text>
</comment>
<sequence>MELISFKGEYDLILLVAIVLAMIMMSIVVSLFNPNTKEEYYSFSRPKFAPPAILFKIIWIILYILMAWSLYRIILITNTGENTVIQLTLFISQLIINYLWSFIFFKFKKRKLALFTIIILILLVISLIISLIKLDILSAILLLPYLIWLLFALVLLVYIIKRNKEQ</sequence>
<keyword evidence="8" id="KW-1185">Reference proteome</keyword>
<dbReference type="PIRSF" id="PIRSF005859">
    <property type="entry name" value="PBR"/>
    <property type="match status" value="1"/>
</dbReference>
<name>W6RTH5_9CLOT</name>
<keyword evidence="5 6" id="KW-0472">Membrane</keyword>
<dbReference type="FunFam" id="1.20.1260.100:FF:000001">
    <property type="entry name" value="translocator protein 2"/>
    <property type="match status" value="1"/>
</dbReference>
<evidence type="ECO:0000313" key="8">
    <source>
        <dbReference type="Proteomes" id="UP000019426"/>
    </source>
</evidence>